<feature type="non-terminal residue" evidence="3">
    <location>
        <position position="152"/>
    </location>
</feature>
<organism evidence="3">
    <name type="scientific">marine metagenome</name>
    <dbReference type="NCBI Taxonomy" id="408172"/>
    <lineage>
        <taxon>unclassified sequences</taxon>
        <taxon>metagenomes</taxon>
        <taxon>ecological metagenomes</taxon>
    </lineage>
</organism>
<dbReference type="InterPro" id="IPR005475">
    <property type="entry name" value="Transketolase-like_Pyr-bd"/>
</dbReference>
<evidence type="ECO:0000259" key="2">
    <source>
        <dbReference type="SMART" id="SM00861"/>
    </source>
</evidence>
<dbReference type="PANTHER" id="PTHR43257">
    <property type="entry name" value="PYRUVATE DEHYDROGENASE E1 COMPONENT BETA SUBUNIT"/>
    <property type="match status" value="1"/>
</dbReference>
<dbReference type="SUPFAM" id="SSF52518">
    <property type="entry name" value="Thiamin diphosphate-binding fold (THDP-binding)"/>
    <property type="match status" value="1"/>
</dbReference>
<dbReference type="PANTHER" id="PTHR43257:SF2">
    <property type="entry name" value="PYRUVATE DEHYDROGENASE E1 COMPONENT SUBUNIT BETA"/>
    <property type="match status" value="1"/>
</dbReference>
<reference evidence="3" key="1">
    <citation type="submission" date="2018-05" db="EMBL/GenBank/DDBJ databases">
        <authorList>
            <person name="Lanie J.A."/>
            <person name="Ng W.-L."/>
            <person name="Kazmierczak K.M."/>
            <person name="Andrzejewski T.M."/>
            <person name="Davidsen T.M."/>
            <person name="Wayne K.J."/>
            <person name="Tettelin H."/>
            <person name="Glass J.I."/>
            <person name="Rusch D."/>
            <person name="Podicherti R."/>
            <person name="Tsui H.-C.T."/>
            <person name="Winkler M.E."/>
        </authorList>
    </citation>
    <scope>NUCLEOTIDE SEQUENCE</scope>
</reference>
<sequence>MAEMILRDAMSKALREALDTDDRTFLMGEDIGAYGGPYAVTRGFLEDYGEERIRDTPISEAAFVGAGTGAAMIGMRPIVEVMTINFSLVAIDQIVNHAAKLSYMSDGQISVPLIIRTVTGGGGQLGATHSQSFENWYASVPGLRVVVPATPY</sequence>
<evidence type="ECO:0000313" key="3">
    <source>
        <dbReference type="EMBL" id="SVA95143.1"/>
    </source>
</evidence>
<dbReference type="InterPro" id="IPR029061">
    <property type="entry name" value="THDP-binding"/>
</dbReference>
<dbReference type="AlphaFoldDB" id="A0A382A2G8"/>
<gene>
    <name evidence="3" type="ORF">METZ01_LOCUS147997</name>
</gene>
<dbReference type="Pfam" id="PF02779">
    <property type="entry name" value="Transket_pyr"/>
    <property type="match status" value="1"/>
</dbReference>
<keyword evidence="1" id="KW-0786">Thiamine pyrophosphate</keyword>
<feature type="domain" description="Transketolase-like pyrimidine-binding" evidence="2">
    <location>
        <begin position="4"/>
        <end position="151"/>
    </location>
</feature>
<evidence type="ECO:0000256" key="1">
    <source>
        <dbReference type="ARBA" id="ARBA00023052"/>
    </source>
</evidence>
<accession>A0A382A2G8</accession>
<dbReference type="EMBL" id="UINC01023453">
    <property type="protein sequence ID" value="SVA95143.1"/>
    <property type="molecule type" value="Genomic_DNA"/>
</dbReference>
<protein>
    <recommendedName>
        <fullName evidence="2">Transketolase-like pyrimidine-binding domain-containing protein</fullName>
    </recommendedName>
</protein>
<dbReference type="SMART" id="SM00861">
    <property type="entry name" value="Transket_pyr"/>
    <property type="match status" value="1"/>
</dbReference>
<name>A0A382A2G8_9ZZZZ</name>
<proteinExistence type="predicted"/>
<dbReference type="CDD" id="cd07036">
    <property type="entry name" value="TPP_PYR_E1-PDHc-beta_like"/>
    <property type="match status" value="1"/>
</dbReference>
<dbReference type="Gene3D" id="3.40.50.970">
    <property type="match status" value="1"/>
</dbReference>